<dbReference type="InterPro" id="IPR001305">
    <property type="entry name" value="HSP_DnaJ_Cys-rich_dom"/>
</dbReference>
<feature type="domain" description="CR-type" evidence="17">
    <location>
        <begin position="154"/>
        <end position="232"/>
    </location>
</feature>
<feature type="zinc finger region" description="CR-type" evidence="15">
    <location>
        <begin position="154"/>
        <end position="232"/>
    </location>
</feature>
<proteinExistence type="inferred from homology"/>
<dbReference type="CDD" id="cd06257">
    <property type="entry name" value="DnaJ"/>
    <property type="match status" value="1"/>
</dbReference>
<protein>
    <recommendedName>
        <fullName evidence="13 14">Chaperone protein DnaJ</fullName>
    </recommendedName>
</protein>
<dbReference type="InterPro" id="IPR012724">
    <property type="entry name" value="DnaJ"/>
</dbReference>
<dbReference type="FunFam" id="2.60.260.20:FF:000004">
    <property type="entry name" value="Molecular chaperone DnaJ"/>
    <property type="match status" value="1"/>
</dbReference>
<evidence type="ECO:0000313" key="18">
    <source>
        <dbReference type="EMBL" id="GJD61641.1"/>
    </source>
</evidence>
<feature type="repeat" description="CXXCXGXG motif" evidence="14">
    <location>
        <begin position="206"/>
        <end position="213"/>
    </location>
</feature>
<comment type="function">
    <text evidence="11 14">Participates actively in the response to hyperosmotic and heat shock by preventing the aggregation of stress-denatured proteins and by disaggregating proteins, also in an autonomous, DnaK-independent fashion. Unfolded proteins bind initially to DnaJ; upon interaction with the DnaJ-bound protein, DnaK hydrolyzes its bound ATP, resulting in the formation of a stable complex. GrpE releases ADP from DnaK; ATP binding to DnaK triggers the release of the substrate protein, thus completing the reaction cycle. Several rounds of ATP-dependent interactions between DnaJ, DnaK and GrpE are required for fully efficient folding. Also involved, together with DnaK and GrpE, in the DNA replication of plasmids through activation of initiation proteins.</text>
</comment>
<evidence type="ECO:0000256" key="12">
    <source>
        <dbReference type="ARBA" id="ARBA00061004"/>
    </source>
</evidence>
<dbReference type="GO" id="GO:0009408">
    <property type="term" value="P:response to heat"/>
    <property type="evidence" value="ECO:0007669"/>
    <property type="project" value="InterPro"/>
</dbReference>
<reference evidence="18" key="2">
    <citation type="submission" date="2021-08" db="EMBL/GenBank/DDBJ databases">
        <authorList>
            <person name="Tani A."/>
            <person name="Ola A."/>
            <person name="Ogura Y."/>
            <person name="Katsura K."/>
            <person name="Hayashi T."/>
        </authorList>
    </citation>
    <scope>NUCLEOTIDE SEQUENCE</scope>
    <source>
        <strain evidence="18">JCM 32048</strain>
    </source>
</reference>
<gene>
    <name evidence="18" type="primary">dnaJ_1</name>
    <name evidence="14" type="synonym">dnaJ</name>
    <name evidence="18" type="ORF">MPEAHAMD_1784</name>
</gene>
<dbReference type="SUPFAM" id="SSF57938">
    <property type="entry name" value="DnaJ/Hsp40 cysteine-rich domain"/>
    <property type="match status" value="1"/>
</dbReference>
<dbReference type="Gene3D" id="2.60.260.20">
    <property type="entry name" value="Urease metallochaperone UreE, N-terminal domain"/>
    <property type="match status" value="2"/>
</dbReference>
<sequence length="401" mass="42824">MPDGDTAGPGTGMSKRDYYEVLGVARTATDGEMKSAFRKLAMVYHPDRNPGDKEAELKFKELNEAYQCLSDGQKRAAYDRFGHAAFSQGGQGGPGFGNEFGDFMSDIFDTFFGDARGGGGRPGAGPGGRAGGGRERGADLRYNLEISLEEAFTGKTETIRMPTSVTCEVCAGSGAKAGSKPKTCPTCAGYGRVRAAQGFFAIERTCPNCQGRGEIIEDPCPACSGAGRVTRERTLSINVPAGVDDGLRIRLAGEGESGLRGGPAGDLYIFLSIKPHPFFQRDGADLFCRVPISMVTAALSGEITVPVIDGSHTSVRVPAGTQTNKQFRLKGKGMPVLRSRDVGDLYIQVFVETPQNLTKRQRELLQEFDTHGSQADNHPESAGFFSRVKEFFDGLSGSGRA</sequence>
<dbReference type="GO" id="GO:0005737">
    <property type="term" value="C:cytoplasm"/>
    <property type="evidence" value="ECO:0007669"/>
    <property type="project" value="UniProtKB-SubCell"/>
</dbReference>
<dbReference type="PANTHER" id="PTHR43096:SF48">
    <property type="entry name" value="CHAPERONE PROTEIN DNAJ"/>
    <property type="match status" value="1"/>
</dbReference>
<dbReference type="CDD" id="cd10747">
    <property type="entry name" value="DnaJ_C"/>
    <property type="match status" value="1"/>
</dbReference>
<evidence type="ECO:0000259" key="17">
    <source>
        <dbReference type="PROSITE" id="PS51188"/>
    </source>
</evidence>
<evidence type="ECO:0000256" key="9">
    <source>
        <dbReference type="ARBA" id="ARBA00023016"/>
    </source>
</evidence>
<keyword evidence="9 14" id="KW-0346">Stress response</keyword>
<feature type="domain" description="J" evidence="16">
    <location>
        <begin position="17"/>
        <end position="82"/>
    </location>
</feature>
<evidence type="ECO:0000259" key="16">
    <source>
        <dbReference type="PROSITE" id="PS50076"/>
    </source>
</evidence>
<evidence type="ECO:0000256" key="2">
    <source>
        <dbReference type="ARBA" id="ARBA00011738"/>
    </source>
</evidence>
<feature type="binding site" evidence="14">
    <location>
        <position position="187"/>
    </location>
    <ligand>
        <name>Zn(2+)</name>
        <dbReference type="ChEBI" id="CHEBI:29105"/>
        <label>2</label>
    </ligand>
</feature>
<comment type="similarity">
    <text evidence="12 14">Belongs to the DnaJ family.</text>
</comment>
<feature type="binding site" evidence="14">
    <location>
        <position position="223"/>
    </location>
    <ligand>
        <name>Zn(2+)</name>
        <dbReference type="ChEBI" id="CHEBI:29105"/>
        <label>1</label>
    </ligand>
</feature>
<dbReference type="GO" id="GO:0005524">
    <property type="term" value="F:ATP binding"/>
    <property type="evidence" value="ECO:0007669"/>
    <property type="project" value="InterPro"/>
</dbReference>
<dbReference type="GO" id="GO:0008270">
    <property type="term" value="F:zinc ion binding"/>
    <property type="evidence" value="ECO:0007669"/>
    <property type="project" value="UniProtKB-UniRule"/>
</dbReference>
<dbReference type="FunFam" id="2.10.230.10:FF:000002">
    <property type="entry name" value="Molecular chaperone DnaJ"/>
    <property type="match status" value="1"/>
</dbReference>
<dbReference type="SUPFAM" id="SSF46565">
    <property type="entry name" value="Chaperone J-domain"/>
    <property type="match status" value="1"/>
</dbReference>
<dbReference type="PANTHER" id="PTHR43096">
    <property type="entry name" value="DNAJ HOMOLOG 1, MITOCHONDRIAL-RELATED"/>
    <property type="match status" value="1"/>
</dbReference>
<accession>A0AA37HA25</accession>
<evidence type="ECO:0000256" key="6">
    <source>
        <dbReference type="ARBA" id="ARBA00022737"/>
    </source>
</evidence>
<reference evidence="18" key="1">
    <citation type="journal article" date="2016" name="Front. Microbiol.">
        <title>Genome Sequence of the Piezophilic, Mesophilic Sulfate-Reducing Bacterium Desulfovibrio indicus J2T.</title>
        <authorList>
            <person name="Cao J."/>
            <person name="Maignien L."/>
            <person name="Shao Z."/>
            <person name="Alain K."/>
            <person name="Jebbar M."/>
        </authorList>
    </citation>
    <scope>NUCLEOTIDE SEQUENCE</scope>
    <source>
        <strain evidence="18">JCM 32048</strain>
    </source>
</reference>
<evidence type="ECO:0000256" key="14">
    <source>
        <dbReference type="HAMAP-Rule" id="MF_01152"/>
    </source>
</evidence>
<dbReference type="NCBIfam" id="TIGR02349">
    <property type="entry name" value="DnaJ_bact"/>
    <property type="match status" value="1"/>
</dbReference>
<dbReference type="CDD" id="cd10719">
    <property type="entry name" value="DnaJ_zf"/>
    <property type="match status" value="1"/>
</dbReference>
<dbReference type="SMART" id="SM00271">
    <property type="entry name" value="DnaJ"/>
    <property type="match status" value="1"/>
</dbReference>
<organism evidence="18 19">
    <name type="scientific">Methylobacterium frigidaeris</name>
    <dbReference type="NCBI Taxonomy" id="2038277"/>
    <lineage>
        <taxon>Bacteria</taxon>
        <taxon>Pseudomonadati</taxon>
        <taxon>Pseudomonadota</taxon>
        <taxon>Alphaproteobacteria</taxon>
        <taxon>Hyphomicrobiales</taxon>
        <taxon>Methylobacteriaceae</taxon>
        <taxon>Methylobacterium</taxon>
    </lineage>
</organism>
<keyword evidence="4 14" id="KW-0235">DNA replication</keyword>
<keyword evidence="3 14" id="KW-0963">Cytoplasm</keyword>
<feature type="binding site" evidence="14">
    <location>
        <position position="170"/>
    </location>
    <ligand>
        <name>Zn(2+)</name>
        <dbReference type="ChEBI" id="CHEBI:29105"/>
        <label>1</label>
    </ligand>
</feature>
<dbReference type="SUPFAM" id="SSF49493">
    <property type="entry name" value="HSP40/DnaJ peptide-binding domain"/>
    <property type="match status" value="2"/>
</dbReference>
<evidence type="ECO:0000256" key="3">
    <source>
        <dbReference type="ARBA" id="ARBA00022490"/>
    </source>
</evidence>
<evidence type="ECO:0000256" key="1">
    <source>
        <dbReference type="ARBA" id="ARBA00004496"/>
    </source>
</evidence>
<evidence type="ECO:0000256" key="11">
    <source>
        <dbReference type="ARBA" id="ARBA00053423"/>
    </source>
</evidence>
<dbReference type="InterPro" id="IPR001623">
    <property type="entry name" value="DnaJ_domain"/>
</dbReference>
<keyword evidence="7 14" id="KW-0863">Zinc-finger</keyword>
<dbReference type="Pfam" id="PF00684">
    <property type="entry name" value="DnaJ_CXXCXGXG"/>
    <property type="match status" value="1"/>
</dbReference>
<dbReference type="GO" id="GO:0006260">
    <property type="term" value="P:DNA replication"/>
    <property type="evidence" value="ECO:0007669"/>
    <property type="project" value="UniProtKB-KW"/>
</dbReference>
<dbReference type="InterPro" id="IPR008971">
    <property type="entry name" value="HSP40/DnaJ_pept-bd"/>
</dbReference>
<dbReference type="GO" id="GO:0051082">
    <property type="term" value="F:unfolded protein binding"/>
    <property type="evidence" value="ECO:0007669"/>
    <property type="project" value="UniProtKB-UniRule"/>
</dbReference>
<keyword evidence="5 14" id="KW-0479">Metal-binding</keyword>
<feature type="binding site" evidence="14">
    <location>
        <position position="206"/>
    </location>
    <ligand>
        <name>Zn(2+)</name>
        <dbReference type="ChEBI" id="CHEBI:29105"/>
        <label>2</label>
    </ligand>
</feature>
<dbReference type="PROSITE" id="PS50076">
    <property type="entry name" value="DNAJ_2"/>
    <property type="match status" value="1"/>
</dbReference>
<feature type="repeat" description="CXXCXGXG motif" evidence="14">
    <location>
        <begin position="184"/>
        <end position="191"/>
    </location>
</feature>
<comment type="subcellular location">
    <subcellularLocation>
        <location evidence="1 14">Cytoplasm</location>
    </subcellularLocation>
</comment>
<keyword evidence="6 14" id="KW-0677">Repeat</keyword>
<dbReference type="AlphaFoldDB" id="A0AA37HA25"/>
<name>A0AA37HA25_9HYPH</name>
<dbReference type="PROSITE" id="PS51188">
    <property type="entry name" value="ZF_CR"/>
    <property type="match status" value="1"/>
</dbReference>
<dbReference type="NCBIfam" id="NF008035">
    <property type="entry name" value="PRK10767.1"/>
    <property type="match status" value="1"/>
</dbReference>
<dbReference type="HAMAP" id="MF_01152">
    <property type="entry name" value="DnaJ"/>
    <property type="match status" value="1"/>
</dbReference>
<evidence type="ECO:0000256" key="10">
    <source>
        <dbReference type="ARBA" id="ARBA00023186"/>
    </source>
</evidence>
<dbReference type="FunFam" id="1.10.287.110:FF:000034">
    <property type="entry name" value="Chaperone protein DnaJ"/>
    <property type="match status" value="1"/>
</dbReference>
<dbReference type="GO" id="GO:0031072">
    <property type="term" value="F:heat shock protein binding"/>
    <property type="evidence" value="ECO:0007669"/>
    <property type="project" value="InterPro"/>
</dbReference>
<comment type="domain">
    <text evidence="14">The J domain is necessary and sufficient to stimulate DnaK ATPase activity. Zinc center 1 plays an important role in the autonomous, DnaK-independent chaperone activity of DnaJ. Zinc center 2 is essential for interaction with DnaK and for DnaJ activity.</text>
</comment>
<dbReference type="InterPro" id="IPR036869">
    <property type="entry name" value="J_dom_sf"/>
</dbReference>
<evidence type="ECO:0000313" key="19">
    <source>
        <dbReference type="Proteomes" id="UP001055286"/>
    </source>
</evidence>
<dbReference type="GO" id="GO:0042026">
    <property type="term" value="P:protein refolding"/>
    <property type="evidence" value="ECO:0007669"/>
    <property type="project" value="TreeGrafter"/>
</dbReference>
<dbReference type="Pfam" id="PF01556">
    <property type="entry name" value="DnaJ_C"/>
    <property type="match status" value="1"/>
</dbReference>
<comment type="caution">
    <text evidence="18">The sequence shown here is derived from an EMBL/GenBank/DDBJ whole genome shotgun (WGS) entry which is preliminary data.</text>
</comment>
<dbReference type="Gene3D" id="2.10.230.10">
    <property type="entry name" value="Heat shock protein DnaJ, cysteine-rich domain"/>
    <property type="match status" value="1"/>
</dbReference>
<dbReference type="PRINTS" id="PR00625">
    <property type="entry name" value="JDOMAIN"/>
</dbReference>
<dbReference type="EMBL" id="BPQJ01000006">
    <property type="protein sequence ID" value="GJD61641.1"/>
    <property type="molecule type" value="Genomic_DNA"/>
</dbReference>
<feature type="repeat" description="CXXCXGXG motif" evidence="14">
    <location>
        <begin position="167"/>
        <end position="174"/>
    </location>
</feature>
<comment type="subunit">
    <text evidence="2 14">Homodimer.</text>
</comment>
<evidence type="ECO:0000256" key="8">
    <source>
        <dbReference type="ARBA" id="ARBA00022833"/>
    </source>
</evidence>
<keyword evidence="8 14" id="KW-0862">Zinc</keyword>
<evidence type="ECO:0000256" key="13">
    <source>
        <dbReference type="ARBA" id="ARBA00067609"/>
    </source>
</evidence>
<dbReference type="Pfam" id="PF00226">
    <property type="entry name" value="DnaJ"/>
    <property type="match status" value="1"/>
</dbReference>
<feature type="binding site" evidence="14">
    <location>
        <position position="167"/>
    </location>
    <ligand>
        <name>Zn(2+)</name>
        <dbReference type="ChEBI" id="CHEBI:29105"/>
        <label>1</label>
    </ligand>
</feature>
<dbReference type="Gene3D" id="1.10.287.110">
    <property type="entry name" value="DnaJ domain"/>
    <property type="match status" value="1"/>
</dbReference>
<comment type="cofactor">
    <cofactor evidence="14">
        <name>Zn(2+)</name>
        <dbReference type="ChEBI" id="CHEBI:29105"/>
    </cofactor>
    <text evidence="14">Binds 2 Zn(2+) ions per monomer.</text>
</comment>
<evidence type="ECO:0000256" key="15">
    <source>
        <dbReference type="PROSITE-ProRule" id="PRU00546"/>
    </source>
</evidence>
<evidence type="ECO:0000256" key="7">
    <source>
        <dbReference type="ARBA" id="ARBA00022771"/>
    </source>
</evidence>
<evidence type="ECO:0000256" key="4">
    <source>
        <dbReference type="ARBA" id="ARBA00022705"/>
    </source>
</evidence>
<feature type="repeat" description="CXXCXGXG motif" evidence="14">
    <location>
        <begin position="220"/>
        <end position="227"/>
    </location>
</feature>
<dbReference type="InterPro" id="IPR036410">
    <property type="entry name" value="HSP_DnaJ_Cys-rich_dom_sf"/>
</dbReference>
<feature type="binding site" evidence="14">
    <location>
        <position position="220"/>
    </location>
    <ligand>
        <name>Zn(2+)</name>
        <dbReference type="ChEBI" id="CHEBI:29105"/>
        <label>1</label>
    </ligand>
</feature>
<feature type="binding site" evidence="14">
    <location>
        <position position="184"/>
    </location>
    <ligand>
        <name>Zn(2+)</name>
        <dbReference type="ChEBI" id="CHEBI:29105"/>
        <label>2</label>
    </ligand>
</feature>
<dbReference type="Proteomes" id="UP001055286">
    <property type="component" value="Unassembled WGS sequence"/>
</dbReference>
<keyword evidence="10 14" id="KW-0143">Chaperone</keyword>
<dbReference type="InterPro" id="IPR018253">
    <property type="entry name" value="DnaJ_domain_CS"/>
</dbReference>
<dbReference type="PROSITE" id="PS00636">
    <property type="entry name" value="DNAJ_1"/>
    <property type="match status" value="1"/>
</dbReference>
<keyword evidence="19" id="KW-1185">Reference proteome</keyword>
<evidence type="ECO:0000256" key="5">
    <source>
        <dbReference type="ARBA" id="ARBA00022723"/>
    </source>
</evidence>
<dbReference type="InterPro" id="IPR002939">
    <property type="entry name" value="DnaJ_C"/>
</dbReference>
<feature type="binding site" evidence="14">
    <location>
        <position position="209"/>
    </location>
    <ligand>
        <name>Zn(2+)</name>
        <dbReference type="ChEBI" id="CHEBI:29105"/>
        <label>2</label>
    </ligand>
</feature>